<dbReference type="EMBL" id="JBHSWV010000142">
    <property type="protein sequence ID" value="MFC6765348.1"/>
    <property type="molecule type" value="Genomic_DNA"/>
</dbReference>
<name>A0ABD5SPE3_9EURY</name>
<feature type="compositionally biased region" description="Basic and acidic residues" evidence="1">
    <location>
        <begin position="51"/>
        <end position="61"/>
    </location>
</feature>
<keyword evidence="3" id="KW-1185">Reference proteome</keyword>
<dbReference type="RefSeq" id="WP_337959461.1">
    <property type="nucleotide sequence ID" value="NZ_JAQIVI010000142.1"/>
</dbReference>
<sequence>MGERTTIGRIIPHPDARDSHARVELLSKKSKRAVSQAATHGYLGATAAKLPSDHAPEPHRTVDETVEQLKSTHAEL</sequence>
<dbReference type="Proteomes" id="UP001596383">
    <property type="component" value="Unassembled WGS sequence"/>
</dbReference>
<dbReference type="AlphaFoldDB" id="A0ABD5SPE3"/>
<proteinExistence type="predicted"/>
<accession>A0ABD5SPE3</accession>
<protein>
    <submittedName>
        <fullName evidence="2">Uncharacterized protein</fullName>
    </submittedName>
</protein>
<gene>
    <name evidence="2" type="ORF">ACFQE6_10205</name>
</gene>
<evidence type="ECO:0000256" key="1">
    <source>
        <dbReference type="SAM" id="MobiDB-lite"/>
    </source>
</evidence>
<feature type="region of interest" description="Disordered" evidence="1">
    <location>
        <begin position="29"/>
        <end position="61"/>
    </location>
</feature>
<organism evidence="2 3">
    <name type="scientific">Natrinema soli</name>
    <dbReference type="NCBI Taxonomy" id="1930624"/>
    <lineage>
        <taxon>Archaea</taxon>
        <taxon>Methanobacteriati</taxon>
        <taxon>Methanobacteriota</taxon>
        <taxon>Stenosarchaea group</taxon>
        <taxon>Halobacteria</taxon>
        <taxon>Halobacteriales</taxon>
        <taxon>Natrialbaceae</taxon>
        <taxon>Natrinema</taxon>
    </lineage>
</organism>
<comment type="caution">
    <text evidence="2">The sequence shown here is derived from an EMBL/GenBank/DDBJ whole genome shotgun (WGS) entry which is preliminary data.</text>
</comment>
<evidence type="ECO:0000313" key="3">
    <source>
        <dbReference type="Proteomes" id="UP001596383"/>
    </source>
</evidence>
<reference evidence="2 3" key="1">
    <citation type="journal article" date="2019" name="Int. J. Syst. Evol. Microbiol.">
        <title>The Global Catalogue of Microorganisms (GCM) 10K type strain sequencing project: providing services to taxonomists for standard genome sequencing and annotation.</title>
        <authorList>
            <consortium name="The Broad Institute Genomics Platform"/>
            <consortium name="The Broad Institute Genome Sequencing Center for Infectious Disease"/>
            <person name="Wu L."/>
            <person name="Ma J."/>
        </authorList>
    </citation>
    <scope>NUCLEOTIDE SEQUENCE [LARGE SCALE GENOMIC DNA]</scope>
    <source>
        <strain evidence="2 3">LMG 29247</strain>
    </source>
</reference>
<evidence type="ECO:0000313" key="2">
    <source>
        <dbReference type="EMBL" id="MFC6765348.1"/>
    </source>
</evidence>